<dbReference type="EMBL" id="MU250527">
    <property type="protein sequence ID" value="KAG7449877.1"/>
    <property type="molecule type" value="Genomic_DNA"/>
</dbReference>
<accession>A0A9P7W0E2</accession>
<dbReference type="AlphaFoldDB" id="A0A9P7W0E2"/>
<protein>
    <submittedName>
        <fullName evidence="1">Uncharacterized protein</fullName>
    </submittedName>
</protein>
<sequence>MLITGDFLYGPCSSVWGTVPPDATQVYTIHCSPALAPVLIKWKEILSKLHKSNTGIPRIQAAASTSSCSTLFWEGFEDIGPTQDLLAHCRHQTVKLVFGDMALLNLTRHRRCRNHTPEFEKLVEDAVFPQNGDLSLSILIWIFSGSWGRVFLC</sequence>
<gene>
    <name evidence="1" type="ORF">BT62DRAFT_928634</name>
</gene>
<dbReference type="OrthoDB" id="2999254at2759"/>
<keyword evidence="2" id="KW-1185">Reference proteome</keyword>
<name>A0A9P7W0E2_9AGAR</name>
<evidence type="ECO:0000313" key="2">
    <source>
        <dbReference type="Proteomes" id="UP000812287"/>
    </source>
</evidence>
<organism evidence="1 2">
    <name type="scientific">Guyanagaster necrorhizus</name>
    <dbReference type="NCBI Taxonomy" id="856835"/>
    <lineage>
        <taxon>Eukaryota</taxon>
        <taxon>Fungi</taxon>
        <taxon>Dikarya</taxon>
        <taxon>Basidiomycota</taxon>
        <taxon>Agaricomycotina</taxon>
        <taxon>Agaricomycetes</taxon>
        <taxon>Agaricomycetidae</taxon>
        <taxon>Agaricales</taxon>
        <taxon>Marasmiineae</taxon>
        <taxon>Physalacriaceae</taxon>
        <taxon>Guyanagaster</taxon>
    </lineage>
</organism>
<dbReference type="GeneID" id="66107849"/>
<dbReference type="Proteomes" id="UP000812287">
    <property type="component" value="Unassembled WGS sequence"/>
</dbReference>
<comment type="caution">
    <text evidence="1">The sequence shown here is derived from an EMBL/GenBank/DDBJ whole genome shotgun (WGS) entry which is preliminary data.</text>
</comment>
<reference evidence="1" key="1">
    <citation type="submission" date="2020-11" db="EMBL/GenBank/DDBJ databases">
        <title>Adaptations for nitrogen fixation in a non-lichenized fungal sporocarp promotes dispersal by wood-feeding termites.</title>
        <authorList>
            <consortium name="DOE Joint Genome Institute"/>
            <person name="Koch R.A."/>
            <person name="Yoon G."/>
            <person name="Arayal U."/>
            <person name="Lail K."/>
            <person name="Amirebrahimi M."/>
            <person name="Labutti K."/>
            <person name="Lipzen A."/>
            <person name="Riley R."/>
            <person name="Barry K."/>
            <person name="Henrissat B."/>
            <person name="Grigoriev I.V."/>
            <person name="Herr J.R."/>
            <person name="Aime M.C."/>
        </authorList>
    </citation>
    <scope>NUCLEOTIDE SEQUENCE</scope>
    <source>
        <strain evidence="1">MCA 3950</strain>
    </source>
</reference>
<proteinExistence type="predicted"/>
<evidence type="ECO:0000313" key="1">
    <source>
        <dbReference type="EMBL" id="KAG7449877.1"/>
    </source>
</evidence>
<dbReference type="RefSeq" id="XP_043043377.1">
    <property type="nucleotide sequence ID" value="XM_043185552.1"/>
</dbReference>